<evidence type="ECO:0000259" key="7">
    <source>
        <dbReference type="Pfam" id="PF07228"/>
    </source>
</evidence>
<dbReference type="eggNOG" id="COG0457">
    <property type="taxonomic scope" value="Bacteria"/>
</dbReference>
<evidence type="ECO:0000256" key="2">
    <source>
        <dbReference type="ARBA" id="ARBA00022490"/>
    </source>
</evidence>
<organism evidence="8 9">
    <name type="scientific">Microscilla marina ATCC 23134</name>
    <dbReference type="NCBI Taxonomy" id="313606"/>
    <lineage>
        <taxon>Bacteria</taxon>
        <taxon>Pseudomonadati</taxon>
        <taxon>Bacteroidota</taxon>
        <taxon>Cytophagia</taxon>
        <taxon>Cytophagales</taxon>
        <taxon>Microscillaceae</taxon>
        <taxon>Microscilla</taxon>
    </lineage>
</organism>
<dbReference type="Gene3D" id="1.25.40.10">
    <property type="entry name" value="Tetratricopeptide repeat domain"/>
    <property type="match status" value="3"/>
</dbReference>
<evidence type="ECO:0000313" key="8">
    <source>
        <dbReference type="EMBL" id="EAY25787.1"/>
    </source>
</evidence>
<keyword evidence="8" id="KW-0808">Transferase</keyword>
<dbReference type="PANTHER" id="PTHR46630:SF1">
    <property type="entry name" value="TETRATRICOPEPTIDE REPEAT PROTEIN 29"/>
    <property type="match status" value="1"/>
</dbReference>
<dbReference type="GO" id="GO:0005737">
    <property type="term" value="C:cytoplasm"/>
    <property type="evidence" value="ECO:0007669"/>
    <property type="project" value="UniProtKB-SubCell"/>
</dbReference>
<dbReference type="eggNOG" id="COG2208">
    <property type="taxonomic scope" value="Bacteria"/>
</dbReference>
<comment type="caution">
    <text evidence="8">The sequence shown here is derived from an EMBL/GenBank/DDBJ whole genome shotgun (WGS) entry which is preliminary data.</text>
</comment>
<name>A1ZV09_MICM2</name>
<dbReference type="InterPro" id="IPR051476">
    <property type="entry name" value="Bac_ResReg_Asp_Phosphatase"/>
</dbReference>
<dbReference type="SMART" id="SM00028">
    <property type="entry name" value="TPR"/>
    <property type="match status" value="6"/>
</dbReference>
<dbReference type="Pfam" id="PF07228">
    <property type="entry name" value="SpoIIE"/>
    <property type="match status" value="1"/>
</dbReference>
<dbReference type="EMBL" id="AAWS01000043">
    <property type="protein sequence ID" value="EAY25787.1"/>
    <property type="molecule type" value="Genomic_DNA"/>
</dbReference>
<feature type="coiled-coil region" evidence="6">
    <location>
        <begin position="360"/>
        <end position="387"/>
    </location>
</feature>
<proteinExistence type="inferred from homology"/>
<comment type="similarity">
    <text evidence="5">Belongs to the Rap family.</text>
</comment>
<sequence length="657" mass="75257">MDSFHPPFNKHVESLKTQLKAELPLNERINTLNELSRKLRNRDNKQSYLYAQEALELARNSANRKIIAIAKANVAFGKYYQEGAIEEAFLLCNEAIPVFEALSYNNGLGEVFGILGVIYWSTGEYEMGFNSLMKALRFSEKADDLNWLPWINYLVGEFYHDLKDYENSLRYHQRALKLFKKIGDVPGHITTIIGIGDIYKALGQYDLALAIHQEALIMSTQHNLVMMKGQAMHEIGMVYLATEQYQDAIDYLNYGLAFRRKVNNQQGEITGLIYLATAHIELTQYEKAEHLLLQGERLAELKSAKPKLILIYETLARLYKKLEDPWKAIQYYEQHQGLKAEVMGEEKSTQLKNVNSINSIEKAQQEAEIHKLKNVELKQAYQKIEQQTQSIIDSIHYAKQIQTSILKPIHSIESKFKEMFVFFEPKDIVSGDFYWYAEVDTNLDELRPQSLIPKKAALLKIIAAVDCTGHGVPGAFMVMLGNSILNEIVHTQRIFQPAKILTQLDHKVINALRQTEEEETNNDGMDLALVTLNEATGVLTYAGAKNPLFMVREGELTQIKGSIYPIGGTQYHTKKVYEAHEIMTQPGDIFYIFSDGFQDQFGGKKAKKYLAKRFRQFMASIAHLPMHQQKKEVNAELKKWQGYNEQTDDMLIIGFKV</sequence>
<keyword evidence="4" id="KW-0802">TPR repeat</keyword>
<dbReference type="InterPro" id="IPR011990">
    <property type="entry name" value="TPR-like_helical_dom_sf"/>
</dbReference>
<dbReference type="OrthoDB" id="1119265at2"/>
<dbReference type="Pfam" id="PF13181">
    <property type="entry name" value="TPR_8"/>
    <property type="match status" value="1"/>
</dbReference>
<dbReference type="InterPro" id="IPR019734">
    <property type="entry name" value="TPR_rpt"/>
</dbReference>
<keyword evidence="9" id="KW-1185">Reference proteome</keyword>
<evidence type="ECO:0000256" key="1">
    <source>
        <dbReference type="ARBA" id="ARBA00004496"/>
    </source>
</evidence>
<reference evidence="8 9" key="1">
    <citation type="submission" date="2007-01" db="EMBL/GenBank/DDBJ databases">
        <authorList>
            <person name="Haygood M."/>
            <person name="Podell S."/>
            <person name="Anderson C."/>
            <person name="Hopkinson B."/>
            <person name="Roe K."/>
            <person name="Barbeau K."/>
            <person name="Gaasterland T."/>
            <person name="Ferriera S."/>
            <person name="Johnson J."/>
            <person name="Kravitz S."/>
            <person name="Beeson K."/>
            <person name="Sutton G."/>
            <person name="Rogers Y.-H."/>
            <person name="Friedman R."/>
            <person name="Frazier M."/>
            <person name="Venter J.C."/>
        </authorList>
    </citation>
    <scope>NUCLEOTIDE SEQUENCE [LARGE SCALE GENOMIC DNA]</scope>
    <source>
        <strain evidence="8 9">ATCC 23134</strain>
    </source>
</reference>
<dbReference type="PANTHER" id="PTHR46630">
    <property type="entry name" value="TETRATRICOPEPTIDE REPEAT PROTEIN 29"/>
    <property type="match status" value="1"/>
</dbReference>
<dbReference type="Proteomes" id="UP000004095">
    <property type="component" value="Unassembled WGS sequence"/>
</dbReference>
<comment type="subcellular location">
    <subcellularLocation>
        <location evidence="1">Cytoplasm</location>
    </subcellularLocation>
</comment>
<keyword evidence="8" id="KW-0418">Kinase</keyword>
<dbReference type="InterPro" id="IPR001932">
    <property type="entry name" value="PPM-type_phosphatase-like_dom"/>
</dbReference>
<evidence type="ECO:0000256" key="3">
    <source>
        <dbReference type="ARBA" id="ARBA00022737"/>
    </source>
</evidence>
<dbReference type="RefSeq" id="WP_002702149.1">
    <property type="nucleotide sequence ID" value="NZ_AAWS01000043.1"/>
</dbReference>
<dbReference type="GO" id="GO:0016301">
    <property type="term" value="F:kinase activity"/>
    <property type="evidence" value="ECO:0007669"/>
    <property type="project" value="UniProtKB-KW"/>
</dbReference>
<dbReference type="Pfam" id="PF13424">
    <property type="entry name" value="TPR_12"/>
    <property type="match status" value="1"/>
</dbReference>
<dbReference type="SUPFAM" id="SSF48452">
    <property type="entry name" value="TPR-like"/>
    <property type="match status" value="2"/>
</dbReference>
<keyword evidence="2" id="KW-0963">Cytoplasm</keyword>
<dbReference type="Gene3D" id="3.60.40.10">
    <property type="entry name" value="PPM-type phosphatase domain"/>
    <property type="match status" value="1"/>
</dbReference>
<feature type="domain" description="PPM-type phosphatase" evidence="7">
    <location>
        <begin position="462"/>
        <end position="656"/>
    </location>
</feature>
<evidence type="ECO:0000256" key="5">
    <source>
        <dbReference type="ARBA" id="ARBA00038253"/>
    </source>
</evidence>
<dbReference type="AlphaFoldDB" id="A1ZV09"/>
<accession>A1ZV09</accession>
<gene>
    <name evidence="8" type="ORF">M23134_03361</name>
</gene>
<keyword evidence="6" id="KW-0175">Coiled coil</keyword>
<dbReference type="InterPro" id="IPR036457">
    <property type="entry name" value="PPM-type-like_dom_sf"/>
</dbReference>
<evidence type="ECO:0000256" key="4">
    <source>
        <dbReference type="ARBA" id="ARBA00022803"/>
    </source>
</evidence>
<evidence type="ECO:0000256" key="6">
    <source>
        <dbReference type="SAM" id="Coils"/>
    </source>
</evidence>
<keyword evidence="3" id="KW-0677">Repeat</keyword>
<protein>
    <submittedName>
        <fullName evidence="8">Serine/threonine kinase with GAF domain, putative</fullName>
    </submittedName>
</protein>
<evidence type="ECO:0000313" key="9">
    <source>
        <dbReference type="Proteomes" id="UP000004095"/>
    </source>
</evidence>